<dbReference type="GO" id="GO:0016740">
    <property type="term" value="F:transferase activity"/>
    <property type="evidence" value="ECO:0007669"/>
    <property type="project" value="UniProtKB-KW"/>
</dbReference>
<dbReference type="EMBL" id="QXHD01000004">
    <property type="protein sequence ID" value="NEZ57383.1"/>
    <property type="molecule type" value="Genomic_DNA"/>
</dbReference>
<keyword evidence="2" id="KW-1185">Reference proteome</keyword>
<dbReference type="RefSeq" id="WP_163699464.1">
    <property type="nucleotide sequence ID" value="NZ_QXHD01000004.1"/>
</dbReference>
<dbReference type="InterPro" id="IPR054619">
    <property type="entry name" value="Npun_R2821-like"/>
</dbReference>
<name>A0A6M0RNM7_9CYAN</name>
<dbReference type="Proteomes" id="UP000481033">
    <property type="component" value="Unassembled WGS sequence"/>
</dbReference>
<accession>A0A6M0RNM7</accession>
<comment type="caution">
    <text evidence="1">The sequence shown here is derived from an EMBL/GenBank/DDBJ whole genome shotgun (WGS) entry which is preliminary data.</text>
</comment>
<keyword evidence="1" id="KW-0808">Transferase</keyword>
<evidence type="ECO:0000313" key="1">
    <source>
        <dbReference type="EMBL" id="NEZ57383.1"/>
    </source>
</evidence>
<dbReference type="SUPFAM" id="SSF53448">
    <property type="entry name" value="Nucleotide-diphospho-sugar transferases"/>
    <property type="match status" value="1"/>
</dbReference>
<sequence length="332" mass="38331">MKRGIYTLANDVVYDQLVALLNSIEQNSGHIPVCVIAYNDQIEKVAAEVAKRENVSLLNDSELFKFWENFSLRVWQTHPTAIQQWKASGVKTQFYRVGENHRYVSFDPAAPFEEFIYLDADTLVMQPLDFMFERLNRADVVVYDFQFKDLSHIFNVNSDKLTTVLSEERLKRDIFCSGCYASKRSLFSEAELDHVVKTLAQGNSDVLYMGAPNQSLLNYMVQINDHTVHNVALEWRAEGKATGNAVSSKHFEEKDGLVYDDGKLLSYLHFIGLSSKIFRRVCGGENLDFPYRKTFLHYRYLHEPMPEFQGKPQQYNQPPSLQKRLMKKIGLT</sequence>
<dbReference type="NCBIfam" id="NF045582">
    <property type="entry name" value="Npun_R2823_gen"/>
    <property type="match status" value="1"/>
</dbReference>
<proteinExistence type="predicted"/>
<dbReference type="Gene3D" id="3.90.550.10">
    <property type="entry name" value="Spore Coat Polysaccharide Biosynthesis Protein SpsA, Chain A"/>
    <property type="match status" value="1"/>
</dbReference>
<reference evidence="1 2" key="1">
    <citation type="journal article" date="2020" name="Microb. Ecol.">
        <title>Ecogenomics of the Marine Benthic Filamentous Cyanobacterium Adonisia.</title>
        <authorList>
            <person name="Walter J.M."/>
            <person name="Coutinho F.H."/>
            <person name="Leomil L."/>
            <person name="Hargreaves P.I."/>
            <person name="Campeao M.E."/>
            <person name="Vieira V.V."/>
            <person name="Silva B.S."/>
            <person name="Fistarol G.O."/>
            <person name="Salomon P.S."/>
            <person name="Sawabe T."/>
            <person name="Mino S."/>
            <person name="Hosokawa M."/>
            <person name="Miyashita H."/>
            <person name="Maruyama F."/>
            <person name="van Verk M.C."/>
            <person name="Dutilh B.E."/>
            <person name="Thompson C.C."/>
            <person name="Thompson F.L."/>
        </authorList>
    </citation>
    <scope>NUCLEOTIDE SEQUENCE [LARGE SCALE GENOMIC DNA]</scope>
    <source>
        <strain evidence="1 2">CCMR0081</strain>
    </source>
</reference>
<gene>
    <name evidence="1" type="ORF">DXZ20_17225</name>
</gene>
<organism evidence="1 2">
    <name type="scientific">Adonisia turfae CCMR0081</name>
    <dbReference type="NCBI Taxonomy" id="2292702"/>
    <lineage>
        <taxon>Bacteria</taxon>
        <taxon>Bacillati</taxon>
        <taxon>Cyanobacteriota</taxon>
        <taxon>Adonisia</taxon>
        <taxon>Adonisia turfae</taxon>
    </lineage>
</organism>
<dbReference type="AlphaFoldDB" id="A0A6M0RNM7"/>
<dbReference type="InterPro" id="IPR029044">
    <property type="entry name" value="Nucleotide-diphossugar_trans"/>
</dbReference>
<evidence type="ECO:0000313" key="2">
    <source>
        <dbReference type="Proteomes" id="UP000481033"/>
    </source>
</evidence>
<protein>
    <submittedName>
        <fullName evidence="1">Sugar transferase</fullName>
    </submittedName>
</protein>